<comment type="caution">
    <text evidence="2">The sequence shown here is derived from an EMBL/GenBank/DDBJ whole genome shotgun (WGS) entry which is preliminary data.</text>
</comment>
<dbReference type="Pfam" id="PF00563">
    <property type="entry name" value="EAL"/>
    <property type="match status" value="1"/>
</dbReference>
<dbReference type="Proteomes" id="UP000054422">
    <property type="component" value="Unassembled WGS sequence"/>
</dbReference>
<dbReference type="InterPro" id="IPR035919">
    <property type="entry name" value="EAL_sf"/>
</dbReference>
<dbReference type="PANTHER" id="PTHR33121:SF70">
    <property type="entry name" value="SIGNALING PROTEIN YKOW"/>
    <property type="match status" value="1"/>
</dbReference>
<keyword evidence="3" id="KW-1185">Reference proteome</keyword>
<dbReference type="GO" id="GO:0071111">
    <property type="term" value="F:cyclic-guanylate-specific phosphodiesterase activity"/>
    <property type="evidence" value="ECO:0007669"/>
    <property type="project" value="InterPro"/>
</dbReference>
<dbReference type="EMBL" id="JNCF01000096">
    <property type="protein sequence ID" value="KGP62196.1"/>
    <property type="molecule type" value="Genomic_DNA"/>
</dbReference>
<dbReference type="SMART" id="SM00052">
    <property type="entry name" value="EAL"/>
    <property type="match status" value="1"/>
</dbReference>
<dbReference type="SUPFAM" id="SSF141868">
    <property type="entry name" value="EAL domain-like"/>
    <property type="match status" value="1"/>
</dbReference>
<accession>A0A0A2SR49</accession>
<dbReference type="STRING" id="1498499.EP47_09970"/>
<dbReference type="CDD" id="cd01948">
    <property type="entry name" value="EAL"/>
    <property type="match status" value="1"/>
</dbReference>
<evidence type="ECO:0000259" key="1">
    <source>
        <dbReference type="PROSITE" id="PS50883"/>
    </source>
</evidence>
<dbReference type="AlphaFoldDB" id="A0A0A2SR49"/>
<reference evidence="2 3" key="1">
    <citation type="submission" date="2014-05" db="EMBL/GenBank/DDBJ databases">
        <authorList>
            <person name="Rizzardi K."/>
            <person name="Winiecka-Krusnell J."/>
            <person name="Ramliden M."/>
            <person name="Alm E."/>
            <person name="Andersson S."/>
            <person name="Byfors S."/>
        </authorList>
    </citation>
    <scope>NUCLEOTIDE SEQUENCE [LARGE SCALE GENOMIC DNA]</scope>
    <source>
        <strain evidence="2 3">LEGN</strain>
    </source>
</reference>
<dbReference type="Gene3D" id="3.20.20.450">
    <property type="entry name" value="EAL domain"/>
    <property type="match status" value="1"/>
</dbReference>
<dbReference type="OrthoDB" id="1673646at2"/>
<evidence type="ECO:0000313" key="3">
    <source>
        <dbReference type="Proteomes" id="UP000054422"/>
    </source>
</evidence>
<dbReference type="InterPro" id="IPR001633">
    <property type="entry name" value="EAL_dom"/>
</dbReference>
<gene>
    <name evidence="2" type="ORF">EP47_09970</name>
</gene>
<dbReference type="RefSeq" id="WP_035891576.1">
    <property type="nucleotide sequence ID" value="NZ_JNCF01000096.1"/>
</dbReference>
<feature type="domain" description="EAL" evidence="1">
    <location>
        <begin position="1"/>
        <end position="156"/>
    </location>
</feature>
<evidence type="ECO:0000313" key="2">
    <source>
        <dbReference type="EMBL" id="KGP62196.1"/>
    </source>
</evidence>
<name>A0A0A2SR49_9GAMM</name>
<dbReference type="PROSITE" id="PS50883">
    <property type="entry name" value="EAL"/>
    <property type="match status" value="1"/>
</dbReference>
<dbReference type="PANTHER" id="PTHR33121">
    <property type="entry name" value="CYCLIC DI-GMP PHOSPHODIESTERASE PDEF"/>
    <property type="match status" value="1"/>
</dbReference>
<proteinExistence type="predicted"/>
<organism evidence="2 3">
    <name type="scientific">Legionella norrlandica</name>
    <dbReference type="NCBI Taxonomy" id="1498499"/>
    <lineage>
        <taxon>Bacteria</taxon>
        <taxon>Pseudomonadati</taxon>
        <taxon>Pseudomonadota</taxon>
        <taxon>Gammaproteobacteria</taxon>
        <taxon>Legionellales</taxon>
        <taxon>Legionellaceae</taxon>
        <taxon>Legionella</taxon>
    </lineage>
</organism>
<dbReference type="InterPro" id="IPR050706">
    <property type="entry name" value="Cyclic-di-GMP_PDE-like"/>
</dbReference>
<sequence length="156" mass="17935">MGKEKKNLPTSLSINIAIQQLKQNNFVSTVNTILKKYKVKPENLEFEFNENILINHLDVLHTIQQLTDLGIKIVLDDFGTGKSFFNYLKHISIKRLKIDRSFINNIDHSKNDEALIEAIIAMSQSFDFKVLAEGVETPNQISFLKDQHCEQAQVIY</sequence>
<protein>
    <recommendedName>
        <fullName evidence="1">EAL domain-containing protein</fullName>
    </recommendedName>
</protein>